<protein>
    <recommendedName>
        <fullName evidence="5">Elongator complex protein 2</fullName>
    </recommendedName>
</protein>
<dbReference type="GO" id="GO:0005634">
    <property type="term" value="C:nucleus"/>
    <property type="evidence" value="ECO:0007669"/>
    <property type="project" value="UniProtKB-SubCell"/>
</dbReference>
<feature type="compositionally biased region" description="Basic and acidic residues" evidence="11">
    <location>
        <begin position="198"/>
        <end position="207"/>
    </location>
</feature>
<dbReference type="InterPro" id="IPR015943">
    <property type="entry name" value="WD40/YVTN_repeat-like_dom_sf"/>
</dbReference>
<dbReference type="GO" id="GO:0033588">
    <property type="term" value="C:elongator holoenzyme complex"/>
    <property type="evidence" value="ECO:0007669"/>
    <property type="project" value="InterPro"/>
</dbReference>
<comment type="pathway">
    <text evidence="3">tRNA modification; 5-methoxycarbonylmethyl-2-thiouridine-tRNA biosynthesis.</text>
</comment>
<dbReference type="OrthoDB" id="27911at2759"/>
<proteinExistence type="inferred from homology"/>
<dbReference type="PROSITE" id="PS50082">
    <property type="entry name" value="WD_REPEATS_2"/>
    <property type="match status" value="3"/>
</dbReference>
<evidence type="ECO:0000256" key="10">
    <source>
        <dbReference type="PROSITE-ProRule" id="PRU00221"/>
    </source>
</evidence>
<dbReference type="UniPathway" id="UPA00988"/>
<dbReference type="GO" id="GO:0005737">
    <property type="term" value="C:cytoplasm"/>
    <property type="evidence" value="ECO:0007669"/>
    <property type="project" value="UniProtKB-SubCell"/>
</dbReference>
<evidence type="ECO:0000256" key="9">
    <source>
        <dbReference type="ARBA" id="ARBA00023242"/>
    </source>
</evidence>
<dbReference type="PANTHER" id="PTHR44111">
    <property type="entry name" value="ELONGATOR COMPLEX PROTEIN 2"/>
    <property type="match status" value="1"/>
</dbReference>
<evidence type="ECO:0000256" key="11">
    <source>
        <dbReference type="SAM" id="MobiDB-lite"/>
    </source>
</evidence>
<dbReference type="Pfam" id="PF00400">
    <property type="entry name" value="WD40"/>
    <property type="match status" value="4"/>
</dbReference>
<accession>A0A4S4N402</accession>
<dbReference type="InterPro" id="IPR011047">
    <property type="entry name" value="Quinoprotein_ADH-like_sf"/>
</dbReference>
<feature type="repeat" description="WD" evidence="10">
    <location>
        <begin position="95"/>
        <end position="134"/>
    </location>
</feature>
<dbReference type="PROSITE" id="PS00678">
    <property type="entry name" value="WD_REPEATS_1"/>
    <property type="match status" value="1"/>
</dbReference>
<evidence type="ECO:0000313" key="12">
    <source>
        <dbReference type="EMBL" id="THH33766.1"/>
    </source>
</evidence>
<dbReference type="InterPro" id="IPR037289">
    <property type="entry name" value="Elp2"/>
</dbReference>
<dbReference type="InterPro" id="IPR001680">
    <property type="entry name" value="WD40_rpt"/>
</dbReference>
<comment type="similarity">
    <text evidence="4">Belongs to the WD repeat ELP2 family.</text>
</comment>
<feature type="repeat" description="WD" evidence="10">
    <location>
        <begin position="320"/>
        <end position="355"/>
    </location>
</feature>
<evidence type="ECO:0000256" key="1">
    <source>
        <dbReference type="ARBA" id="ARBA00004123"/>
    </source>
</evidence>
<evidence type="ECO:0000256" key="7">
    <source>
        <dbReference type="ARBA" id="ARBA00022574"/>
    </source>
</evidence>
<evidence type="ECO:0000313" key="13">
    <source>
        <dbReference type="Proteomes" id="UP000308730"/>
    </source>
</evidence>
<keyword evidence="7 10" id="KW-0853">WD repeat</keyword>
<keyword evidence="6" id="KW-0963">Cytoplasm</keyword>
<evidence type="ECO:0000256" key="4">
    <source>
        <dbReference type="ARBA" id="ARBA00005881"/>
    </source>
</evidence>
<dbReference type="PANTHER" id="PTHR44111:SF1">
    <property type="entry name" value="ELONGATOR COMPLEX PROTEIN 2"/>
    <property type="match status" value="1"/>
</dbReference>
<evidence type="ECO:0000256" key="2">
    <source>
        <dbReference type="ARBA" id="ARBA00004496"/>
    </source>
</evidence>
<evidence type="ECO:0000256" key="8">
    <source>
        <dbReference type="ARBA" id="ARBA00022737"/>
    </source>
</evidence>
<dbReference type="GO" id="GO:0002098">
    <property type="term" value="P:tRNA wobble uridine modification"/>
    <property type="evidence" value="ECO:0007669"/>
    <property type="project" value="InterPro"/>
</dbReference>
<evidence type="ECO:0000256" key="6">
    <source>
        <dbReference type="ARBA" id="ARBA00022490"/>
    </source>
</evidence>
<comment type="caution">
    <text evidence="12">The sequence shown here is derived from an EMBL/GenBank/DDBJ whole genome shotgun (WGS) entry which is preliminary data.</text>
</comment>
<feature type="repeat" description="WD" evidence="10">
    <location>
        <begin position="274"/>
        <end position="306"/>
    </location>
</feature>
<dbReference type="SUPFAM" id="SSF50998">
    <property type="entry name" value="Quinoprotein alcohol dehydrogenase-like"/>
    <property type="match status" value="1"/>
</dbReference>
<dbReference type="AlphaFoldDB" id="A0A4S4N402"/>
<gene>
    <name evidence="12" type="ORF">EUX98_g382</name>
</gene>
<evidence type="ECO:0000256" key="3">
    <source>
        <dbReference type="ARBA" id="ARBA00005043"/>
    </source>
</evidence>
<dbReference type="Gene3D" id="2.130.10.10">
    <property type="entry name" value="YVTN repeat-like/Quinoprotein amine dehydrogenase"/>
    <property type="match status" value="2"/>
</dbReference>
<sequence length="426" mass="46721">MASASTAYTSAAVNRHSYAASICSSQVAFGSSTYVALWDVEDPTDRGVYQTLPGHEGLITAIRFLQDGSFISADDEGFLSHWTKSDDKWTRLNTISAHKNAISSLAVHQSCIVSGASDSQVKVWNLTEDAVFLTPTRFISIADEKVARVFEAPKEFVTSIATLHVADLAQDQSERPRAATVPPLGLSNKATVETAQEELPKSERSDRRPFEGELAVATLWPEIEKVFGHGYESIALAASNNKQLVATACKATSADHAVVRVYDTTKWQIVGEPLTGHTLTITKIAFSPDDKYILSVSRDRTWRLFKRAAAEGGYHPIVADKSHARIIWDCDWAHEGDIFATASRDKSIKIWSLENLGSQKWTAAATIKLQEAATAVAFSAEDSDARRRMAVGLENGEILVFSGSRTNLAEWTEDLRLDARYVQISP</sequence>
<keyword evidence="13" id="KW-1185">Reference proteome</keyword>
<name>A0A4S4N402_9APHY</name>
<dbReference type="EMBL" id="SGPM01000003">
    <property type="protein sequence ID" value="THH33766.1"/>
    <property type="molecule type" value="Genomic_DNA"/>
</dbReference>
<reference evidence="12 13" key="1">
    <citation type="submission" date="2019-02" db="EMBL/GenBank/DDBJ databases">
        <title>Genome sequencing of the rare red list fungi Antrodiella citrinella (Flaviporus citrinellus).</title>
        <authorList>
            <person name="Buettner E."/>
            <person name="Kellner H."/>
        </authorList>
    </citation>
    <scope>NUCLEOTIDE SEQUENCE [LARGE SCALE GENOMIC DNA]</scope>
    <source>
        <strain evidence="12 13">DSM 108506</strain>
    </source>
</reference>
<organism evidence="12 13">
    <name type="scientific">Antrodiella citrinella</name>
    <dbReference type="NCBI Taxonomy" id="2447956"/>
    <lineage>
        <taxon>Eukaryota</taxon>
        <taxon>Fungi</taxon>
        <taxon>Dikarya</taxon>
        <taxon>Basidiomycota</taxon>
        <taxon>Agaricomycotina</taxon>
        <taxon>Agaricomycetes</taxon>
        <taxon>Polyporales</taxon>
        <taxon>Steccherinaceae</taxon>
        <taxon>Antrodiella</taxon>
    </lineage>
</organism>
<dbReference type="Proteomes" id="UP000308730">
    <property type="component" value="Unassembled WGS sequence"/>
</dbReference>
<keyword evidence="8" id="KW-0677">Repeat</keyword>
<keyword evidence="9" id="KW-0539">Nucleus</keyword>
<dbReference type="SMART" id="SM00320">
    <property type="entry name" value="WD40"/>
    <property type="match status" value="5"/>
</dbReference>
<comment type="subcellular location">
    <subcellularLocation>
        <location evidence="2">Cytoplasm</location>
    </subcellularLocation>
    <subcellularLocation>
        <location evidence="1">Nucleus</location>
    </subcellularLocation>
</comment>
<evidence type="ECO:0000256" key="5">
    <source>
        <dbReference type="ARBA" id="ARBA00020267"/>
    </source>
</evidence>
<dbReference type="InterPro" id="IPR019775">
    <property type="entry name" value="WD40_repeat_CS"/>
</dbReference>
<dbReference type="PROSITE" id="PS50294">
    <property type="entry name" value="WD_REPEATS_REGION"/>
    <property type="match status" value="3"/>
</dbReference>
<feature type="region of interest" description="Disordered" evidence="11">
    <location>
        <begin position="171"/>
        <end position="207"/>
    </location>
</feature>